<accession>A0ABY9CQH7</accession>
<protein>
    <recommendedName>
        <fullName evidence="8">ABC transmembrane type-1 domain-containing protein</fullName>
    </recommendedName>
</protein>
<dbReference type="InterPro" id="IPR011527">
    <property type="entry name" value="ABC1_TM_dom"/>
</dbReference>
<evidence type="ECO:0000313" key="10">
    <source>
        <dbReference type="Proteomes" id="UP001227230"/>
    </source>
</evidence>
<gene>
    <name evidence="9" type="ORF">VitviT2T_015412</name>
</gene>
<evidence type="ECO:0000256" key="2">
    <source>
        <dbReference type="ARBA" id="ARBA00022692"/>
    </source>
</evidence>
<reference evidence="9 10" key="1">
    <citation type="journal article" date="2023" name="Hortic Res">
        <title>The complete reference genome for grapevine (Vitis vinifera L.) genetics and breeding.</title>
        <authorList>
            <person name="Shi X."/>
            <person name="Cao S."/>
            <person name="Wang X."/>
            <person name="Huang S."/>
            <person name="Wang Y."/>
            <person name="Liu Z."/>
            <person name="Liu W."/>
            <person name="Leng X."/>
            <person name="Peng Y."/>
            <person name="Wang N."/>
            <person name="Wang Y."/>
            <person name="Ma Z."/>
            <person name="Xu X."/>
            <person name="Zhang F."/>
            <person name="Xue H."/>
            <person name="Zhong H."/>
            <person name="Wang Y."/>
            <person name="Zhang K."/>
            <person name="Velt A."/>
            <person name="Avia K."/>
            <person name="Holtgrawe D."/>
            <person name="Grimplet J."/>
            <person name="Matus J.T."/>
            <person name="Ware D."/>
            <person name="Wu X."/>
            <person name="Wang H."/>
            <person name="Liu C."/>
            <person name="Fang Y."/>
            <person name="Rustenholz C."/>
            <person name="Cheng Z."/>
            <person name="Xiao H."/>
            <person name="Zhou Y."/>
        </authorList>
    </citation>
    <scope>NUCLEOTIDE SEQUENCE [LARGE SCALE GENOMIC DNA]</scope>
    <source>
        <strain evidence="10">cv. Pinot noir / PN40024</strain>
        <tissue evidence="9">Leaf</tissue>
    </source>
</reference>
<dbReference type="Pfam" id="PF00664">
    <property type="entry name" value="ABC_membrane"/>
    <property type="match status" value="1"/>
</dbReference>
<keyword evidence="5 7" id="KW-1133">Transmembrane helix</keyword>
<feature type="transmembrane region" description="Helical" evidence="7">
    <location>
        <begin position="38"/>
        <end position="58"/>
    </location>
</feature>
<keyword evidence="6 7" id="KW-0472">Membrane</keyword>
<evidence type="ECO:0000259" key="8">
    <source>
        <dbReference type="PROSITE" id="PS50929"/>
    </source>
</evidence>
<evidence type="ECO:0000256" key="4">
    <source>
        <dbReference type="ARBA" id="ARBA00022840"/>
    </source>
</evidence>
<feature type="domain" description="ABC transmembrane type-1" evidence="8">
    <location>
        <begin position="1"/>
        <end position="117"/>
    </location>
</feature>
<feature type="transmembrane region" description="Helical" evidence="7">
    <location>
        <begin position="12"/>
        <end position="32"/>
    </location>
</feature>
<keyword evidence="2 7" id="KW-0812">Transmembrane</keyword>
<keyword evidence="3" id="KW-0547">Nucleotide-binding</keyword>
<evidence type="ECO:0000256" key="7">
    <source>
        <dbReference type="SAM" id="Phobius"/>
    </source>
</evidence>
<name>A0ABY9CQH7_VITVI</name>
<dbReference type="Proteomes" id="UP001227230">
    <property type="component" value="Chromosome 10"/>
</dbReference>
<dbReference type="EMBL" id="CP126657">
    <property type="protein sequence ID" value="WJZ96759.1"/>
    <property type="molecule type" value="Genomic_DNA"/>
</dbReference>
<dbReference type="PANTHER" id="PTHR24223:SF189">
    <property type="entry name" value="ABC TRANSPORTER C FAMILY MEMBER 5"/>
    <property type="match status" value="1"/>
</dbReference>
<evidence type="ECO:0000256" key="6">
    <source>
        <dbReference type="ARBA" id="ARBA00023136"/>
    </source>
</evidence>
<evidence type="ECO:0000313" key="9">
    <source>
        <dbReference type="EMBL" id="WJZ96759.1"/>
    </source>
</evidence>
<dbReference type="SUPFAM" id="SSF90123">
    <property type="entry name" value="ABC transporter transmembrane region"/>
    <property type="match status" value="1"/>
</dbReference>
<proteinExistence type="predicted"/>
<dbReference type="PANTHER" id="PTHR24223">
    <property type="entry name" value="ATP-BINDING CASSETTE SUB-FAMILY C"/>
    <property type="match status" value="1"/>
</dbReference>
<evidence type="ECO:0000256" key="3">
    <source>
        <dbReference type="ARBA" id="ARBA00022741"/>
    </source>
</evidence>
<keyword evidence="4" id="KW-0067">ATP-binding</keyword>
<sequence>MAVDVQRAGDYSWYLHDIWMLPLQIILVLAILYKNDGIASVATFIATIISIVVTVPLAKMQEDYQDKLMAAKDDRMRKTSECLRNMRILKLHAWEDRYRMKLEETRHVEFQWLRRAL</sequence>
<keyword evidence="1" id="KW-0813">Transport</keyword>
<organism evidence="9 10">
    <name type="scientific">Vitis vinifera</name>
    <name type="common">Grape</name>
    <dbReference type="NCBI Taxonomy" id="29760"/>
    <lineage>
        <taxon>Eukaryota</taxon>
        <taxon>Viridiplantae</taxon>
        <taxon>Streptophyta</taxon>
        <taxon>Embryophyta</taxon>
        <taxon>Tracheophyta</taxon>
        <taxon>Spermatophyta</taxon>
        <taxon>Magnoliopsida</taxon>
        <taxon>eudicotyledons</taxon>
        <taxon>Gunneridae</taxon>
        <taxon>Pentapetalae</taxon>
        <taxon>rosids</taxon>
        <taxon>Vitales</taxon>
        <taxon>Vitaceae</taxon>
        <taxon>Viteae</taxon>
        <taxon>Vitis</taxon>
    </lineage>
</organism>
<dbReference type="InterPro" id="IPR036640">
    <property type="entry name" value="ABC1_TM_sf"/>
</dbReference>
<keyword evidence="10" id="KW-1185">Reference proteome</keyword>
<dbReference type="InterPro" id="IPR050173">
    <property type="entry name" value="ABC_transporter_C-like"/>
</dbReference>
<evidence type="ECO:0000256" key="1">
    <source>
        <dbReference type="ARBA" id="ARBA00022448"/>
    </source>
</evidence>
<evidence type="ECO:0000256" key="5">
    <source>
        <dbReference type="ARBA" id="ARBA00022989"/>
    </source>
</evidence>
<dbReference type="Gene3D" id="1.20.1560.10">
    <property type="entry name" value="ABC transporter type 1, transmembrane domain"/>
    <property type="match status" value="1"/>
</dbReference>
<dbReference type="PROSITE" id="PS50929">
    <property type="entry name" value="ABC_TM1F"/>
    <property type="match status" value="1"/>
</dbReference>